<accession>A0A857DJC3</accession>
<dbReference type="Pfam" id="PF18495">
    <property type="entry name" value="VbhA"/>
    <property type="match status" value="1"/>
</dbReference>
<evidence type="ECO:0000313" key="2">
    <source>
        <dbReference type="EMBL" id="QHA01450.1"/>
    </source>
</evidence>
<dbReference type="InterPro" id="IPR043038">
    <property type="entry name" value="VbhA_sf"/>
</dbReference>
<dbReference type="Gene3D" id="1.10.8.1050">
    <property type="entry name" value="Antitoxin VbhA-like"/>
    <property type="match status" value="1"/>
</dbReference>
<dbReference type="RefSeq" id="WP_158208514.1">
    <property type="nucleotide sequence ID" value="NZ_CP046996.1"/>
</dbReference>
<proteinExistence type="predicted"/>
<sequence>MNSDIQLRRIEAVKLAYAINKIEGVPVSDYARRLYTRWASGEITGKEMKDALISTHRKYEESNN</sequence>
<dbReference type="CDD" id="cd11586">
    <property type="entry name" value="VbhA_like"/>
    <property type="match status" value="1"/>
</dbReference>
<dbReference type="Proteomes" id="UP000430508">
    <property type="component" value="Chromosome"/>
</dbReference>
<gene>
    <name evidence="2" type="ORF">GQ588_12770</name>
</gene>
<feature type="domain" description="Antitoxin VbhA" evidence="1">
    <location>
        <begin position="11"/>
        <end position="53"/>
    </location>
</feature>
<evidence type="ECO:0000259" key="1">
    <source>
        <dbReference type="Pfam" id="PF18495"/>
    </source>
</evidence>
<dbReference type="InterPro" id="IPR041535">
    <property type="entry name" value="VbhA"/>
</dbReference>
<reference evidence="2 3" key="1">
    <citation type="submission" date="2019-12" db="EMBL/GenBank/DDBJ databases">
        <title>Sequence classification of anaerobic respiratory reductive dehalogenases: First we see many, then we see few.</title>
        <authorList>
            <person name="Molenda O."/>
            <person name="Puentes Jacome L.A."/>
            <person name="Cao X."/>
            <person name="Nesbo C.L."/>
            <person name="Tang S."/>
            <person name="Morson N."/>
            <person name="Patron J."/>
            <person name="Lomheim L."/>
            <person name="Wishart D.S."/>
            <person name="Edwards E.A."/>
        </authorList>
    </citation>
    <scope>NUCLEOTIDE SEQUENCE [LARGE SCALE GENOMIC DNA]</scope>
    <source>
        <strain evidence="2 3">12DCA</strain>
    </source>
</reference>
<dbReference type="InterPro" id="IPR033788">
    <property type="entry name" value="VbhA-like"/>
</dbReference>
<evidence type="ECO:0000313" key="3">
    <source>
        <dbReference type="Proteomes" id="UP000430508"/>
    </source>
</evidence>
<organism evidence="2 3">
    <name type="scientific">Dehalobacter restrictus</name>
    <dbReference type="NCBI Taxonomy" id="55583"/>
    <lineage>
        <taxon>Bacteria</taxon>
        <taxon>Bacillati</taxon>
        <taxon>Bacillota</taxon>
        <taxon>Clostridia</taxon>
        <taxon>Eubacteriales</taxon>
        <taxon>Desulfitobacteriaceae</taxon>
        <taxon>Dehalobacter</taxon>
    </lineage>
</organism>
<name>A0A857DJC3_9FIRM</name>
<dbReference type="AlphaFoldDB" id="A0A857DJC3"/>
<dbReference type="EMBL" id="CP046996">
    <property type="protein sequence ID" value="QHA01450.1"/>
    <property type="molecule type" value="Genomic_DNA"/>
</dbReference>
<protein>
    <recommendedName>
        <fullName evidence="1">Antitoxin VbhA domain-containing protein</fullName>
    </recommendedName>
</protein>